<dbReference type="Gene3D" id="1.10.760.20">
    <property type="entry name" value="Protein of unknown function DUF3243"/>
    <property type="match status" value="1"/>
</dbReference>
<dbReference type="Pfam" id="PF11588">
    <property type="entry name" value="DUF3243"/>
    <property type="match status" value="1"/>
</dbReference>
<dbReference type="Proteomes" id="UP000308230">
    <property type="component" value="Unassembled WGS sequence"/>
</dbReference>
<dbReference type="InterPro" id="IPR038292">
    <property type="entry name" value="YmfJ/YflH_sf"/>
</dbReference>
<dbReference type="EMBL" id="SWLG01000004">
    <property type="protein sequence ID" value="TLS38068.1"/>
    <property type="molecule type" value="Genomic_DNA"/>
</dbReference>
<proteinExistence type="predicted"/>
<organism evidence="1 2">
    <name type="scientific">Exobacillus caeni</name>
    <dbReference type="NCBI Taxonomy" id="2574798"/>
    <lineage>
        <taxon>Bacteria</taxon>
        <taxon>Bacillati</taxon>
        <taxon>Bacillota</taxon>
        <taxon>Bacilli</taxon>
        <taxon>Bacillales</taxon>
        <taxon>Guptibacillaceae</taxon>
        <taxon>Exobacillus</taxon>
    </lineage>
</organism>
<dbReference type="RefSeq" id="WP_138124167.1">
    <property type="nucleotide sequence ID" value="NZ_SWLG01000004.1"/>
</dbReference>
<evidence type="ECO:0000313" key="1">
    <source>
        <dbReference type="EMBL" id="TLS38068.1"/>
    </source>
</evidence>
<gene>
    <name evidence="1" type="ORF">FCL54_05860</name>
</gene>
<comment type="caution">
    <text evidence="1">The sequence shown here is derived from an EMBL/GenBank/DDBJ whole genome shotgun (WGS) entry which is preliminary data.</text>
</comment>
<name>A0A5R9F8X6_9BACL</name>
<reference evidence="1 2" key="1">
    <citation type="submission" date="2019-04" db="EMBL/GenBank/DDBJ databases">
        <title>Bacillus caeni sp. nov., a bacterium isolated from mangrove sediment.</title>
        <authorList>
            <person name="Huang H."/>
            <person name="Mo K."/>
            <person name="Hu Y."/>
        </authorList>
    </citation>
    <scope>NUCLEOTIDE SEQUENCE [LARGE SCALE GENOMIC DNA]</scope>
    <source>
        <strain evidence="1 2">HB172195</strain>
    </source>
</reference>
<evidence type="ECO:0000313" key="2">
    <source>
        <dbReference type="Proteomes" id="UP000308230"/>
    </source>
</evidence>
<sequence>MNEEKHLINKEKGIKENKVDDTIDRMSDERKNEILENFQAFKKYLSEKVEVGEKLGLDEEKLAKVAEKVADYLAANEEPKNREEKLLQELWNAGNAEQQHQLAHLLVRMALNEEK</sequence>
<dbReference type="AlphaFoldDB" id="A0A5R9F8X6"/>
<keyword evidence="2" id="KW-1185">Reference proteome</keyword>
<dbReference type="OrthoDB" id="2418090at2"/>
<dbReference type="InterPro" id="IPR021637">
    <property type="entry name" value="DUF3243"/>
</dbReference>
<accession>A0A5R9F8X6</accession>
<protein>
    <submittedName>
        <fullName evidence="1">DUF3243 domain-containing protein</fullName>
    </submittedName>
</protein>